<organism evidence="6 7">
    <name type="scientific">Phytophthora citrophthora</name>
    <dbReference type="NCBI Taxonomy" id="4793"/>
    <lineage>
        <taxon>Eukaryota</taxon>
        <taxon>Sar</taxon>
        <taxon>Stramenopiles</taxon>
        <taxon>Oomycota</taxon>
        <taxon>Peronosporomycetes</taxon>
        <taxon>Peronosporales</taxon>
        <taxon>Peronosporaceae</taxon>
        <taxon>Phytophthora</taxon>
    </lineage>
</organism>
<comment type="catalytic activity">
    <reaction evidence="5">
        <text>urate + O2 + H2O = 5-hydroxyisourate + H2O2</text>
        <dbReference type="Rhea" id="RHEA:21368"/>
        <dbReference type="ChEBI" id="CHEBI:15377"/>
        <dbReference type="ChEBI" id="CHEBI:15379"/>
        <dbReference type="ChEBI" id="CHEBI:16240"/>
        <dbReference type="ChEBI" id="CHEBI:17775"/>
        <dbReference type="ChEBI" id="CHEBI:18072"/>
        <dbReference type="EC" id="1.7.3.3"/>
    </reaction>
</comment>
<evidence type="ECO:0000256" key="1">
    <source>
        <dbReference type="ARBA" id="ARBA00004831"/>
    </source>
</evidence>
<dbReference type="GO" id="GO:0004846">
    <property type="term" value="F:urate oxidase activity"/>
    <property type="evidence" value="ECO:0007669"/>
    <property type="project" value="UniProtKB-EC"/>
</dbReference>
<dbReference type="GO" id="GO:0005777">
    <property type="term" value="C:peroxisome"/>
    <property type="evidence" value="ECO:0007669"/>
    <property type="project" value="TreeGrafter"/>
</dbReference>
<accession>A0AAD9FYQ9</accession>
<dbReference type="AlphaFoldDB" id="A0AAD9FYQ9"/>
<comment type="function">
    <text evidence="5">Catalyzes the oxidation of uric acid to 5-hydroxyisourate, which is further processed to form (S)-allantoin.</text>
</comment>
<keyword evidence="4 5" id="KW-0560">Oxidoreductase</keyword>
<dbReference type="EMBL" id="JASMQC010000067">
    <property type="protein sequence ID" value="KAK1928452.1"/>
    <property type="molecule type" value="Genomic_DNA"/>
</dbReference>
<dbReference type="GO" id="GO:0019628">
    <property type="term" value="P:urate catabolic process"/>
    <property type="evidence" value="ECO:0007669"/>
    <property type="project" value="TreeGrafter"/>
</dbReference>
<comment type="pathway">
    <text evidence="1">Purine metabolism; urate degradation; (S)-allantoin from urate: step 1/3.</text>
</comment>
<keyword evidence="7" id="KW-1185">Reference proteome</keyword>
<dbReference type="Pfam" id="PF01014">
    <property type="entry name" value="Uricase"/>
    <property type="match status" value="2"/>
</dbReference>
<dbReference type="NCBIfam" id="TIGR03383">
    <property type="entry name" value="urate_oxi"/>
    <property type="match status" value="1"/>
</dbReference>
<evidence type="ECO:0000256" key="4">
    <source>
        <dbReference type="ARBA" id="ARBA00023002"/>
    </source>
</evidence>
<dbReference type="InterPro" id="IPR002042">
    <property type="entry name" value="Uricase"/>
</dbReference>
<proteinExistence type="inferred from homology"/>
<evidence type="ECO:0000256" key="5">
    <source>
        <dbReference type="RuleBase" id="RU004455"/>
    </source>
</evidence>
<dbReference type="SUPFAM" id="SSF55620">
    <property type="entry name" value="Tetrahydrobiopterin biosynthesis enzymes-like"/>
    <property type="match status" value="2"/>
</dbReference>
<evidence type="ECO:0000313" key="7">
    <source>
        <dbReference type="Proteomes" id="UP001259832"/>
    </source>
</evidence>
<keyword evidence="3 5" id="KW-0659">Purine metabolism</keyword>
<comment type="caution">
    <text evidence="6">The sequence shown here is derived from an EMBL/GenBank/DDBJ whole genome shotgun (WGS) entry which is preliminary data.</text>
</comment>
<sequence>MLRCFWRRFQRRLQVHSAICVQQLQASALCLCFFLSFLSLLSAPTTMVVKLLQHEHGKGRVRMLKVTRTPEKHSVIQLEAEVLLEGAPAASAYYDGDNGQVLPTDSVKNTVWVLAKKHEFASLEDFGVILAKHFVTKHPDIINMAKVKLFETPWERIVVPDSKGKTRPHHHAFVSASPGFSTAYVVARKSAYGAPEVMVQGGVDGLKVLKTTQSSFVDFFRDEYTTLPDVPDRLVSTCVTSTWNYTPDAIGGDFVSKTAEIKNVLVIISSTCAGPADVGVPSPAVQYTLYKMGEAVLERCPYVKDIKITMPASTTDTAVSLARGCSTDISGPLTLWSGVVATLAS</sequence>
<dbReference type="GO" id="GO:0006145">
    <property type="term" value="P:purine nucleobase catabolic process"/>
    <property type="evidence" value="ECO:0007669"/>
    <property type="project" value="TreeGrafter"/>
</dbReference>
<gene>
    <name evidence="6" type="ORF">P3T76_016049</name>
</gene>
<evidence type="ECO:0000256" key="3">
    <source>
        <dbReference type="ARBA" id="ARBA00022631"/>
    </source>
</evidence>
<dbReference type="PROSITE" id="PS00366">
    <property type="entry name" value="URICASE"/>
    <property type="match status" value="1"/>
</dbReference>
<dbReference type="PANTHER" id="PTHR42874:SF1">
    <property type="entry name" value="URICASE"/>
    <property type="match status" value="1"/>
</dbReference>
<protein>
    <recommendedName>
        <fullName evidence="5">Uricase</fullName>
        <ecNumber evidence="5">1.7.3.3</ecNumber>
    </recommendedName>
</protein>
<evidence type="ECO:0000256" key="2">
    <source>
        <dbReference type="ARBA" id="ARBA00009760"/>
    </source>
</evidence>
<dbReference type="PRINTS" id="PR00093">
    <property type="entry name" value="URICASE"/>
</dbReference>
<dbReference type="InterPro" id="IPR019842">
    <property type="entry name" value="Uricase_CS"/>
</dbReference>
<dbReference type="PANTHER" id="PTHR42874">
    <property type="entry name" value="URICASE"/>
    <property type="match status" value="1"/>
</dbReference>
<evidence type="ECO:0000313" key="6">
    <source>
        <dbReference type="EMBL" id="KAK1928452.1"/>
    </source>
</evidence>
<reference evidence="6" key="1">
    <citation type="submission" date="2023-08" db="EMBL/GenBank/DDBJ databases">
        <title>Reference Genome Resource for the Citrus Pathogen Phytophthora citrophthora.</title>
        <authorList>
            <person name="Moller H."/>
            <person name="Coetzee B."/>
            <person name="Rose L.J."/>
            <person name="Van Niekerk J.M."/>
        </authorList>
    </citation>
    <scope>NUCLEOTIDE SEQUENCE</scope>
    <source>
        <strain evidence="6">STE-U-9442</strain>
    </source>
</reference>
<dbReference type="EC" id="1.7.3.3" evidence="5"/>
<comment type="similarity">
    <text evidence="2 5">Belongs to the uricase family.</text>
</comment>
<name>A0AAD9FYQ9_9STRA</name>
<dbReference type="Proteomes" id="UP001259832">
    <property type="component" value="Unassembled WGS sequence"/>
</dbReference>
<dbReference type="Gene3D" id="3.10.270.10">
    <property type="entry name" value="Urate Oxidase"/>
    <property type="match status" value="1"/>
</dbReference>